<dbReference type="SMART" id="SM00283">
    <property type="entry name" value="MA"/>
    <property type="match status" value="1"/>
</dbReference>
<evidence type="ECO:0000256" key="1">
    <source>
        <dbReference type="ARBA" id="ARBA00023224"/>
    </source>
</evidence>
<accession>A0ABV8MPM2</accession>
<dbReference type="Gene3D" id="3.30.450.20">
    <property type="entry name" value="PAS domain"/>
    <property type="match status" value="1"/>
</dbReference>
<feature type="domain" description="Methyl-accepting transducer" evidence="4">
    <location>
        <begin position="266"/>
        <end position="502"/>
    </location>
</feature>
<comment type="caution">
    <text evidence="6">The sequence shown here is derived from an EMBL/GenBank/DDBJ whole genome shotgun (WGS) entry which is preliminary data.</text>
</comment>
<dbReference type="CDD" id="cd00130">
    <property type="entry name" value="PAS"/>
    <property type="match status" value="1"/>
</dbReference>
<keyword evidence="7" id="KW-1185">Reference proteome</keyword>
<feature type="transmembrane region" description="Helical" evidence="3">
    <location>
        <begin position="187"/>
        <end position="207"/>
    </location>
</feature>
<sequence length="538" mass="58946">MKINLPVTDIEVLLPEDEFIYSRTDLKGVVVEANEAFVRISNFSREEMLGRSHNLVRHPDMPSEAFADLWRDLKAGRPWRGIVKNRRQDGGFYWVVANVSPVRENGRVVGYQSIRSRPSREEVAAADAAYRRVRSGDKSLAIEHGRVVPRRSIWQRHLHSLPTQMLLAGLGAVLGGGSLLFEGDHGPGTLLGAALLLYGLYFLLILLPRARRDLHALADWLEHVLCAGDLRRRFILNRHDVIGTIAHRADKLAASIQATVQGIGDVADQVAYATEEVHNGVRVSDESARDQHHACSSAAAAIQQITVSISEVANHAHLTKTTAEQAQEVSQQGREVTRDACHAVSSLAETVQRSAEQVEALGRRSAAIGQITSVIQDIAEQTSLLALNATIEAARAGEAGRGFAVVANEVRKLAERTTQATREIAATIETIQREADQAVEGIRLSARQMVGGVELVNATEQSLHRIHVEMARTMAMIGDISHASTEQQAAITQLACEVERVANLTERNVGIVGQTNTMTTYLNSVVERMRKAVAQYEI</sequence>
<dbReference type="Pfam" id="PF08447">
    <property type="entry name" value="PAS_3"/>
    <property type="match status" value="1"/>
</dbReference>
<dbReference type="InterPro" id="IPR035965">
    <property type="entry name" value="PAS-like_dom_sf"/>
</dbReference>
<dbReference type="EMBL" id="JBHSBU010000001">
    <property type="protein sequence ID" value="MFC4159026.1"/>
    <property type="molecule type" value="Genomic_DNA"/>
</dbReference>
<dbReference type="PROSITE" id="PS50111">
    <property type="entry name" value="CHEMOTAXIS_TRANSDUC_2"/>
    <property type="match status" value="1"/>
</dbReference>
<dbReference type="Gene3D" id="1.10.287.950">
    <property type="entry name" value="Methyl-accepting chemotaxis protein"/>
    <property type="match status" value="1"/>
</dbReference>
<keyword evidence="1 2" id="KW-0807">Transducer</keyword>
<dbReference type="Pfam" id="PF00015">
    <property type="entry name" value="MCPsignal"/>
    <property type="match status" value="1"/>
</dbReference>
<protein>
    <submittedName>
        <fullName evidence="6">Methyl-accepting chemotaxis protein</fullName>
    </submittedName>
</protein>
<reference evidence="7" key="1">
    <citation type="journal article" date="2019" name="Int. J. Syst. Evol. Microbiol.">
        <title>The Global Catalogue of Microorganisms (GCM) 10K type strain sequencing project: providing services to taxonomists for standard genome sequencing and annotation.</title>
        <authorList>
            <consortium name="The Broad Institute Genomics Platform"/>
            <consortium name="The Broad Institute Genome Sequencing Center for Infectious Disease"/>
            <person name="Wu L."/>
            <person name="Ma J."/>
        </authorList>
    </citation>
    <scope>NUCLEOTIDE SEQUENCE [LARGE SCALE GENOMIC DNA]</scope>
    <source>
        <strain evidence="7">LMG 29894</strain>
    </source>
</reference>
<dbReference type="CDD" id="cd11386">
    <property type="entry name" value="MCP_signal"/>
    <property type="match status" value="1"/>
</dbReference>
<evidence type="ECO:0000259" key="4">
    <source>
        <dbReference type="PROSITE" id="PS50111"/>
    </source>
</evidence>
<dbReference type="PANTHER" id="PTHR32089">
    <property type="entry name" value="METHYL-ACCEPTING CHEMOTAXIS PROTEIN MCPB"/>
    <property type="match status" value="1"/>
</dbReference>
<keyword evidence="3" id="KW-0812">Transmembrane</keyword>
<name>A0ABV8MPM2_9NEIS</name>
<gene>
    <name evidence="6" type="ORF">ACFOW7_06610</name>
</gene>
<feature type="domain" description="PAS" evidence="5">
    <location>
        <begin position="25"/>
        <end position="60"/>
    </location>
</feature>
<dbReference type="InterPro" id="IPR004089">
    <property type="entry name" value="MCPsignal_dom"/>
</dbReference>
<evidence type="ECO:0000313" key="6">
    <source>
        <dbReference type="EMBL" id="MFC4159026.1"/>
    </source>
</evidence>
<dbReference type="SUPFAM" id="SSF58104">
    <property type="entry name" value="Methyl-accepting chemotaxis protein (MCP) signaling domain"/>
    <property type="match status" value="1"/>
</dbReference>
<feature type="transmembrane region" description="Helical" evidence="3">
    <location>
        <begin position="161"/>
        <end position="181"/>
    </location>
</feature>
<dbReference type="RefSeq" id="WP_378162329.1">
    <property type="nucleotide sequence ID" value="NZ_JBHSBU010000001.1"/>
</dbReference>
<evidence type="ECO:0000256" key="2">
    <source>
        <dbReference type="PROSITE-ProRule" id="PRU00284"/>
    </source>
</evidence>
<dbReference type="PROSITE" id="PS50112">
    <property type="entry name" value="PAS"/>
    <property type="match status" value="1"/>
</dbReference>
<keyword evidence="3" id="KW-1133">Transmembrane helix</keyword>
<proteinExistence type="predicted"/>
<dbReference type="InterPro" id="IPR013655">
    <property type="entry name" value="PAS_fold_3"/>
</dbReference>
<evidence type="ECO:0000256" key="3">
    <source>
        <dbReference type="SAM" id="Phobius"/>
    </source>
</evidence>
<dbReference type="InterPro" id="IPR000014">
    <property type="entry name" value="PAS"/>
</dbReference>
<dbReference type="Proteomes" id="UP001595791">
    <property type="component" value="Unassembled WGS sequence"/>
</dbReference>
<dbReference type="PANTHER" id="PTHR32089:SF112">
    <property type="entry name" value="LYSOZYME-LIKE PROTEIN-RELATED"/>
    <property type="match status" value="1"/>
</dbReference>
<evidence type="ECO:0000313" key="7">
    <source>
        <dbReference type="Proteomes" id="UP001595791"/>
    </source>
</evidence>
<organism evidence="6 7">
    <name type="scientific">Chitinimonas lacunae</name>
    <dbReference type="NCBI Taxonomy" id="1963018"/>
    <lineage>
        <taxon>Bacteria</taxon>
        <taxon>Pseudomonadati</taxon>
        <taxon>Pseudomonadota</taxon>
        <taxon>Betaproteobacteria</taxon>
        <taxon>Neisseriales</taxon>
        <taxon>Chitinibacteraceae</taxon>
        <taxon>Chitinimonas</taxon>
    </lineage>
</organism>
<evidence type="ECO:0000259" key="5">
    <source>
        <dbReference type="PROSITE" id="PS50112"/>
    </source>
</evidence>
<dbReference type="SUPFAM" id="SSF55785">
    <property type="entry name" value="PYP-like sensor domain (PAS domain)"/>
    <property type="match status" value="1"/>
</dbReference>
<dbReference type="SMART" id="SM00086">
    <property type="entry name" value="PAC"/>
    <property type="match status" value="1"/>
</dbReference>
<keyword evidence="3" id="KW-0472">Membrane</keyword>
<dbReference type="NCBIfam" id="TIGR00229">
    <property type="entry name" value="sensory_box"/>
    <property type="match status" value="1"/>
</dbReference>
<dbReference type="InterPro" id="IPR001610">
    <property type="entry name" value="PAC"/>
</dbReference>